<dbReference type="eggNOG" id="KOG1306">
    <property type="taxonomic scope" value="Eukaryota"/>
</dbReference>
<dbReference type="Gene3D" id="2.60.40.2030">
    <property type="match status" value="2"/>
</dbReference>
<dbReference type="InterPro" id="IPR032452">
    <property type="entry name" value="Na_Ca_Ex_C-exten"/>
</dbReference>
<dbReference type="InterPro" id="IPR044880">
    <property type="entry name" value="NCX_ion-bd_dom_sf"/>
</dbReference>
<keyword evidence="10" id="KW-0677">Repeat</keyword>
<feature type="domain" description="Calx-beta" evidence="21">
    <location>
        <begin position="449"/>
        <end position="524"/>
    </location>
</feature>
<dbReference type="GO" id="GO:0030424">
    <property type="term" value="C:axon"/>
    <property type="evidence" value="ECO:0007669"/>
    <property type="project" value="TreeGrafter"/>
</dbReference>
<evidence type="ECO:0000256" key="15">
    <source>
        <dbReference type="ARBA" id="ARBA00023065"/>
    </source>
</evidence>
<feature type="transmembrane region" description="Helical" evidence="20">
    <location>
        <begin position="158"/>
        <end position="181"/>
    </location>
</feature>
<evidence type="ECO:0000256" key="10">
    <source>
        <dbReference type="ARBA" id="ARBA00022737"/>
    </source>
</evidence>
<keyword evidence="7 20" id="KW-0812">Transmembrane</keyword>
<protein>
    <submittedName>
        <fullName evidence="22">Sodium/calcium exchanger 3</fullName>
    </submittedName>
</protein>
<evidence type="ECO:0000256" key="20">
    <source>
        <dbReference type="SAM" id="Phobius"/>
    </source>
</evidence>
<evidence type="ECO:0000256" key="19">
    <source>
        <dbReference type="ARBA" id="ARBA00033667"/>
    </source>
</evidence>
<feature type="transmembrane region" description="Helical" evidence="20">
    <location>
        <begin position="29"/>
        <end position="50"/>
    </location>
</feature>
<evidence type="ECO:0000256" key="14">
    <source>
        <dbReference type="ARBA" id="ARBA00023053"/>
    </source>
</evidence>
<evidence type="ECO:0000256" key="18">
    <source>
        <dbReference type="ARBA" id="ARBA00023201"/>
    </source>
</evidence>
<evidence type="ECO:0000256" key="13">
    <source>
        <dbReference type="ARBA" id="ARBA00022989"/>
    </source>
</evidence>
<dbReference type="InterPro" id="IPR051171">
    <property type="entry name" value="CaCA"/>
</dbReference>
<evidence type="ECO:0000256" key="9">
    <source>
        <dbReference type="ARBA" id="ARBA00022729"/>
    </source>
</evidence>
<dbReference type="InterPro" id="IPR038081">
    <property type="entry name" value="CalX-like_sf"/>
</dbReference>
<dbReference type="AlphaFoldDB" id="F4X5T9"/>
<comment type="similarity">
    <text evidence="2">Belongs to the Ca(2+):cation antiporter (CaCA) (TC 2.A.19) family. SLC8 subfamily.</text>
</comment>
<evidence type="ECO:0000259" key="21">
    <source>
        <dbReference type="SMART" id="SM00237"/>
    </source>
</evidence>
<dbReference type="GO" id="GO:0098794">
    <property type="term" value="C:postsynapse"/>
    <property type="evidence" value="ECO:0007669"/>
    <property type="project" value="TreeGrafter"/>
</dbReference>
<dbReference type="InParanoid" id="F4X5T9"/>
<dbReference type="Proteomes" id="UP000007755">
    <property type="component" value="Unassembled WGS sequence"/>
</dbReference>
<evidence type="ECO:0000256" key="17">
    <source>
        <dbReference type="ARBA" id="ARBA00023180"/>
    </source>
</evidence>
<feature type="transmembrane region" description="Helical" evidence="20">
    <location>
        <begin position="92"/>
        <end position="113"/>
    </location>
</feature>
<keyword evidence="4" id="KW-0050">Antiport</keyword>
<dbReference type="NCBIfam" id="TIGR00845">
    <property type="entry name" value="caca"/>
    <property type="match status" value="1"/>
</dbReference>
<evidence type="ECO:0000256" key="4">
    <source>
        <dbReference type="ARBA" id="ARBA00022449"/>
    </source>
</evidence>
<keyword evidence="5" id="KW-1003">Cell membrane</keyword>
<dbReference type="GO" id="GO:0005516">
    <property type="term" value="F:calmodulin binding"/>
    <property type="evidence" value="ECO:0007669"/>
    <property type="project" value="UniProtKB-KW"/>
</dbReference>
<gene>
    <name evidence="22" type="ORF">G5I_13728</name>
</gene>
<dbReference type="GO" id="GO:0046872">
    <property type="term" value="F:metal ion binding"/>
    <property type="evidence" value="ECO:0007669"/>
    <property type="project" value="UniProtKB-KW"/>
</dbReference>
<keyword evidence="17" id="KW-0325">Glycoprotein</keyword>
<feature type="transmembrane region" description="Helical" evidence="20">
    <location>
        <begin position="125"/>
        <end position="146"/>
    </location>
</feature>
<organism evidence="23">
    <name type="scientific">Acromyrmex echinatior</name>
    <name type="common">Panamanian leafcutter ant</name>
    <name type="synonym">Acromyrmex octospinosus echinatior</name>
    <dbReference type="NCBI Taxonomy" id="103372"/>
    <lineage>
        <taxon>Eukaryota</taxon>
        <taxon>Metazoa</taxon>
        <taxon>Ecdysozoa</taxon>
        <taxon>Arthropoda</taxon>
        <taxon>Hexapoda</taxon>
        <taxon>Insecta</taxon>
        <taxon>Pterygota</taxon>
        <taxon>Neoptera</taxon>
        <taxon>Endopterygota</taxon>
        <taxon>Hymenoptera</taxon>
        <taxon>Apocrita</taxon>
        <taxon>Aculeata</taxon>
        <taxon>Formicoidea</taxon>
        <taxon>Formicidae</taxon>
        <taxon>Myrmicinae</taxon>
        <taxon>Acromyrmex</taxon>
    </lineage>
</organism>
<reference evidence="22" key="1">
    <citation type="submission" date="2011-02" db="EMBL/GenBank/DDBJ databases">
        <title>The genome of the leaf-cutting ant Acromyrmex echinatior suggests key adaptations to social evolution and fungus farming.</title>
        <authorList>
            <person name="Nygaard S."/>
            <person name="Zhang G."/>
        </authorList>
    </citation>
    <scope>NUCLEOTIDE SEQUENCE</scope>
</reference>
<keyword evidence="18" id="KW-0739">Sodium transport</keyword>
<evidence type="ECO:0000256" key="5">
    <source>
        <dbReference type="ARBA" id="ARBA00022475"/>
    </source>
</evidence>
<dbReference type="FunFam" id="1.20.1420.30:FF:000001">
    <property type="entry name" value="sodium/calcium exchanger 1 isoform X1"/>
    <property type="match status" value="1"/>
</dbReference>
<keyword evidence="14" id="KW-0915">Sodium</keyword>
<name>F4X5T9_ACREC</name>
<dbReference type="GO" id="GO:0042383">
    <property type="term" value="C:sarcolemma"/>
    <property type="evidence" value="ECO:0007669"/>
    <property type="project" value="TreeGrafter"/>
</dbReference>
<dbReference type="Pfam" id="PF01699">
    <property type="entry name" value="Na_Ca_ex"/>
    <property type="match status" value="1"/>
</dbReference>
<dbReference type="InterPro" id="IPR003644">
    <property type="entry name" value="Calx_beta"/>
</dbReference>
<evidence type="ECO:0000256" key="7">
    <source>
        <dbReference type="ARBA" id="ARBA00022692"/>
    </source>
</evidence>
<evidence type="ECO:0000256" key="1">
    <source>
        <dbReference type="ARBA" id="ARBA00004651"/>
    </source>
</evidence>
<keyword evidence="8" id="KW-0479">Metal-binding</keyword>
<dbReference type="Gene3D" id="1.20.1420.30">
    <property type="entry name" value="NCX, central ion-binding region"/>
    <property type="match status" value="1"/>
</dbReference>
<dbReference type="PANTHER" id="PTHR11878:SF65">
    <property type="entry name" value="NA_CA-EXCHANGE PROTEIN, ISOFORM G"/>
    <property type="match status" value="1"/>
</dbReference>
<sequence>MSGNYSVRCEPGLMIPLWRPENNLHLIDIIFRGLVYFFLLLYLFIGVSIISDRFMAAIEVITSKEKELVVRRHGREPQIIVVRVWNETVANLTLMALGSSAPEILLSIIEIWAKNFQAGELGPGTIVGSAAYNLFVIISLCVFVIPNGETRKIKHLRVFFVTATWSIFAYVWLYVILAVSSPGVLEIWEGILTFAFFPATVLTAYVADRRLLIYKYLHKGYRMNKRGVIVQAEAGDSEMGVELEIKPQQDGFHGMVDRLADGDSPEAREFEQTRRDYINTLKELRKKYPTLALEQLEVMAHEEVLGKGPKSRAFYRVQATRKMVGAKAELQKAEAESIDIEHVNAMRVFFEPGHYTVMENVGTFEVGVSRAGGDLNRPCTVDYCTEDGSAEAGSDYVSAKGTLTFEPGETMKTIKLSVIDDELFEEDEHFYVRLSNVSQPAMLVSPSLATVMILDDDHSGIFGFPERDVELVESVGQHPLRVVRYSGARGRVIIPYRTMEGTAKPGKQYVHTEGSLTFEDNQTE</sequence>
<keyword evidence="6" id="KW-0109">Calcium transport</keyword>
<dbReference type="STRING" id="103372.F4X5T9"/>
<proteinExistence type="inferred from homology"/>
<evidence type="ECO:0000256" key="3">
    <source>
        <dbReference type="ARBA" id="ARBA00022448"/>
    </source>
</evidence>
<dbReference type="FunCoup" id="F4X5T9">
    <property type="interactions" value="157"/>
</dbReference>
<evidence type="ECO:0000256" key="16">
    <source>
        <dbReference type="ARBA" id="ARBA00023136"/>
    </source>
</evidence>
<keyword evidence="13 20" id="KW-1133">Transmembrane helix</keyword>
<comment type="catalytic activity">
    <reaction evidence="19">
        <text>Ca(2+)(in) + 3 Na(+)(out) = Ca(2+)(out) + 3 Na(+)(in)</text>
        <dbReference type="Rhea" id="RHEA:69955"/>
        <dbReference type="ChEBI" id="CHEBI:29101"/>
        <dbReference type="ChEBI" id="CHEBI:29108"/>
    </reaction>
</comment>
<accession>F4X5T9</accession>
<dbReference type="InterPro" id="IPR004837">
    <property type="entry name" value="NaCa_Exmemb"/>
</dbReference>
<comment type="subcellular location">
    <subcellularLocation>
        <location evidence="1">Cell membrane</location>
        <topology evidence="1">Multi-pass membrane protein</topology>
    </subcellularLocation>
</comment>
<keyword evidence="9" id="KW-0732">Signal</keyword>
<dbReference type="PANTHER" id="PTHR11878">
    <property type="entry name" value="SODIUM/CALCIUM EXCHANGER"/>
    <property type="match status" value="1"/>
</dbReference>
<evidence type="ECO:0000256" key="11">
    <source>
        <dbReference type="ARBA" id="ARBA00022837"/>
    </source>
</evidence>
<keyword evidence="23" id="KW-1185">Reference proteome</keyword>
<dbReference type="Pfam" id="PF03160">
    <property type="entry name" value="Calx-beta"/>
    <property type="match status" value="1"/>
</dbReference>
<dbReference type="OrthoDB" id="418484at2759"/>
<dbReference type="SMART" id="SM00237">
    <property type="entry name" value="Calx_beta"/>
    <property type="match status" value="2"/>
</dbReference>
<dbReference type="GO" id="GO:0007154">
    <property type="term" value="P:cell communication"/>
    <property type="evidence" value="ECO:0007669"/>
    <property type="project" value="InterPro"/>
</dbReference>
<dbReference type="GO" id="GO:0098703">
    <property type="term" value="P:calcium ion import across plasma membrane"/>
    <property type="evidence" value="ECO:0007669"/>
    <property type="project" value="TreeGrafter"/>
</dbReference>
<keyword evidence="15" id="KW-0406">Ion transport</keyword>
<evidence type="ECO:0000256" key="2">
    <source>
        <dbReference type="ARBA" id="ARBA00007489"/>
    </source>
</evidence>
<evidence type="ECO:0000313" key="23">
    <source>
        <dbReference type="Proteomes" id="UP000007755"/>
    </source>
</evidence>
<dbReference type="Pfam" id="PF16494">
    <property type="entry name" value="Na_Ca_ex_C"/>
    <property type="match status" value="1"/>
</dbReference>
<keyword evidence="3" id="KW-0813">Transport</keyword>
<evidence type="ECO:0000256" key="12">
    <source>
        <dbReference type="ARBA" id="ARBA00022860"/>
    </source>
</evidence>
<dbReference type="SUPFAM" id="SSF141072">
    <property type="entry name" value="CalX-like"/>
    <property type="match status" value="2"/>
</dbReference>
<keyword evidence="11" id="KW-0106">Calcium</keyword>
<feature type="transmembrane region" description="Helical" evidence="20">
    <location>
        <begin position="187"/>
        <end position="207"/>
    </location>
</feature>
<feature type="domain" description="Calx-beta" evidence="21">
    <location>
        <begin position="333"/>
        <end position="435"/>
    </location>
</feature>
<dbReference type="GO" id="GO:0005432">
    <property type="term" value="F:calcium:sodium antiporter activity"/>
    <property type="evidence" value="ECO:0007669"/>
    <property type="project" value="InterPro"/>
</dbReference>
<keyword evidence="12" id="KW-0112">Calmodulin-binding</keyword>
<dbReference type="InterPro" id="IPR004836">
    <property type="entry name" value="Na_Ca_Ex"/>
</dbReference>
<evidence type="ECO:0000313" key="22">
    <source>
        <dbReference type="EMBL" id="EGI58179.1"/>
    </source>
</evidence>
<dbReference type="EMBL" id="GL888742">
    <property type="protein sequence ID" value="EGI58179.1"/>
    <property type="molecule type" value="Genomic_DNA"/>
</dbReference>
<keyword evidence="16 20" id="KW-0472">Membrane</keyword>
<evidence type="ECO:0000256" key="8">
    <source>
        <dbReference type="ARBA" id="ARBA00022723"/>
    </source>
</evidence>
<evidence type="ECO:0000256" key="6">
    <source>
        <dbReference type="ARBA" id="ARBA00022568"/>
    </source>
</evidence>